<dbReference type="EMBL" id="HG994361">
    <property type="protein sequence ID" value="CAF2156921.1"/>
    <property type="molecule type" value="Genomic_DNA"/>
</dbReference>
<feature type="region of interest" description="Disordered" evidence="1">
    <location>
        <begin position="1"/>
        <end position="38"/>
    </location>
</feature>
<organism evidence="2">
    <name type="scientific">Brassica napus</name>
    <name type="common">Rape</name>
    <dbReference type="NCBI Taxonomy" id="3708"/>
    <lineage>
        <taxon>Eukaryota</taxon>
        <taxon>Viridiplantae</taxon>
        <taxon>Streptophyta</taxon>
        <taxon>Embryophyta</taxon>
        <taxon>Tracheophyta</taxon>
        <taxon>Spermatophyta</taxon>
        <taxon>Magnoliopsida</taxon>
        <taxon>eudicotyledons</taxon>
        <taxon>Gunneridae</taxon>
        <taxon>Pentapetalae</taxon>
        <taxon>rosids</taxon>
        <taxon>malvids</taxon>
        <taxon>Brassicales</taxon>
        <taxon>Brassicaceae</taxon>
        <taxon>Brassiceae</taxon>
        <taxon>Brassica</taxon>
    </lineage>
</organism>
<reference evidence="2" key="1">
    <citation type="submission" date="2021-01" db="EMBL/GenBank/DDBJ databases">
        <authorList>
            <consortium name="Genoscope - CEA"/>
            <person name="William W."/>
        </authorList>
    </citation>
    <scope>NUCLEOTIDE SEQUENCE</scope>
</reference>
<dbReference type="AlphaFoldDB" id="A0A816Y715"/>
<accession>A0A816Y715</accession>
<gene>
    <name evidence="2" type="ORF">DARMORV10_A07P01630.1</name>
</gene>
<proteinExistence type="predicted"/>
<dbReference type="Proteomes" id="UP001295469">
    <property type="component" value="Chromosome A07"/>
</dbReference>
<name>A0A816Y715_BRANA</name>
<protein>
    <submittedName>
        <fullName evidence="2">(rape) hypothetical protein</fullName>
    </submittedName>
</protein>
<evidence type="ECO:0000313" key="2">
    <source>
        <dbReference type="EMBL" id="CAF2156921.1"/>
    </source>
</evidence>
<sequence>MPHHKTHTSTPIITSGRLKEKPGTMLDEDTQLMEQRGT</sequence>
<evidence type="ECO:0000256" key="1">
    <source>
        <dbReference type="SAM" id="MobiDB-lite"/>
    </source>
</evidence>